<dbReference type="Pfam" id="PF04828">
    <property type="entry name" value="GFA"/>
    <property type="match status" value="1"/>
</dbReference>
<comment type="caution">
    <text evidence="5">The sequence shown here is derived from an EMBL/GenBank/DDBJ whole genome shotgun (WGS) entry which is preliminary data.</text>
</comment>
<evidence type="ECO:0000259" key="4">
    <source>
        <dbReference type="PROSITE" id="PS51891"/>
    </source>
</evidence>
<dbReference type="RefSeq" id="WP_127026620.1">
    <property type="nucleotide sequence ID" value="NZ_RYFG02000074.1"/>
</dbReference>
<dbReference type="Proteomes" id="UP000733744">
    <property type="component" value="Unassembled WGS sequence"/>
</dbReference>
<dbReference type="InterPro" id="IPR011057">
    <property type="entry name" value="Mss4-like_sf"/>
</dbReference>
<protein>
    <submittedName>
        <fullName evidence="5">GFA family protein</fullName>
    </submittedName>
</protein>
<keyword evidence="6" id="KW-1185">Reference proteome</keyword>
<organism evidence="5 6">
    <name type="scientific">Candidatus Methylobacter oryzae</name>
    <dbReference type="NCBI Taxonomy" id="2497749"/>
    <lineage>
        <taxon>Bacteria</taxon>
        <taxon>Pseudomonadati</taxon>
        <taxon>Pseudomonadota</taxon>
        <taxon>Gammaproteobacteria</taxon>
        <taxon>Methylococcales</taxon>
        <taxon>Methylococcaceae</taxon>
        <taxon>Methylobacter</taxon>
    </lineage>
</organism>
<comment type="similarity">
    <text evidence="1">Belongs to the Gfa family.</text>
</comment>
<keyword evidence="3" id="KW-0862">Zinc</keyword>
<dbReference type="PANTHER" id="PTHR28620:SF1">
    <property type="entry name" value="CENP-V_GFA DOMAIN-CONTAINING PROTEIN"/>
    <property type="match status" value="1"/>
</dbReference>
<reference evidence="5 6" key="1">
    <citation type="journal article" date="2019" name="Antonie Van Leeuwenhoek">
        <title>Description of 'Ca. Methylobacter oryzae' KRF1, a novel species from the environmentally important Methylobacter clade 2.</title>
        <authorList>
            <person name="Khatri K."/>
            <person name="Mohite J.A."/>
            <person name="Pandit P.S."/>
            <person name="Bahulikar R."/>
            <person name="Rahalkar M.C."/>
        </authorList>
    </citation>
    <scope>NUCLEOTIDE SEQUENCE [LARGE SCALE GENOMIC DNA]</scope>
    <source>
        <strain evidence="5 6">KRF1</strain>
    </source>
</reference>
<dbReference type="InterPro" id="IPR006913">
    <property type="entry name" value="CENP-V/GFA"/>
</dbReference>
<dbReference type="PANTHER" id="PTHR28620">
    <property type="entry name" value="CENTROMERE PROTEIN V"/>
    <property type="match status" value="1"/>
</dbReference>
<evidence type="ECO:0000313" key="5">
    <source>
        <dbReference type="EMBL" id="TRW97152.1"/>
    </source>
</evidence>
<dbReference type="InterPro" id="IPR052355">
    <property type="entry name" value="CENP-V-like"/>
</dbReference>
<evidence type="ECO:0000256" key="3">
    <source>
        <dbReference type="ARBA" id="ARBA00022833"/>
    </source>
</evidence>
<gene>
    <name evidence="5" type="ORF">EKO24_007740</name>
</gene>
<evidence type="ECO:0000256" key="1">
    <source>
        <dbReference type="ARBA" id="ARBA00005495"/>
    </source>
</evidence>
<feature type="domain" description="CENP-V/GFA" evidence="4">
    <location>
        <begin position="14"/>
        <end position="130"/>
    </location>
</feature>
<name>A0ABY3CBX9_9GAMM</name>
<keyword evidence="2" id="KW-0479">Metal-binding</keyword>
<dbReference type="Gene3D" id="2.170.150.70">
    <property type="match status" value="1"/>
</dbReference>
<dbReference type="PROSITE" id="PS51891">
    <property type="entry name" value="CENP_V_GFA"/>
    <property type="match status" value="1"/>
</dbReference>
<evidence type="ECO:0000313" key="6">
    <source>
        <dbReference type="Proteomes" id="UP000733744"/>
    </source>
</evidence>
<accession>A0ABY3CBX9</accession>
<sequence length="134" mass="15016">MIKQVGNTVIKLKHKASCHCGAVVLELDLPNGIENPRRCDCSICRRRGTIVASVKLSGIKIIKGTDTLRLYQFNTMTAKHYFCSVCGIYTHHQRRSNPKEYGYNVGCLEGVNPFLIENIPTNDGINHPSDRNKT</sequence>
<proteinExistence type="inferred from homology"/>
<dbReference type="EMBL" id="RYFG02000074">
    <property type="protein sequence ID" value="TRW97152.1"/>
    <property type="molecule type" value="Genomic_DNA"/>
</dbReference>
<evidence type="ECO:0000256" key="2">
    <source>
        <dbReference type="ARBA" id="ARBA00022723"/>
    </source>
</evidence>
<dbReference type="SUPFAM" id="SSF51316">
    <property type="entry name" value="Mss4-like"/>
    <property type="match status" value="1"/>
</dbReference>